<dbReference type="InterPro" id="IPR002052">
    <property type="entry name" value="DNA_methylase_N6_adenine_CS"/>
</dbReference>
<evidence type="ECO:0000256" key="1">
    <source>
        <dbReference type="ARBA" id="ARBA00022603"/>
    </source>
</evidence>
<dbReference type="EC" id="2.1.1.171" evidence="3"/>
<sequence length="183" mass="19840">MSGRNRVRIIGGEWRSRLVRFPGTPGLRPTPDRVRETLFNWLGQRLDGLSCVDLFAGSGALGFEALSRGAARVVMIDRDRLAVEALKEAARELGATGADVVAADSIAWLGRGTEKFDVAFVDPPYASDLAAQALAKLGPRLNPGARVYVESAKPLEPGAPWRETREGKAGAVRFALYEYEISQ</sequence>
<dbReference type="Gene3D" id="3.40.50.150">
    <property type="entry name" value="Vaccinia Virus protein VP39"/>
    <property type="match status" value="1"/>
</dbReference>
<dbReference type="NCBIfam" id="TIGR00095">
    <property type="entry name" value="16S rRNA (guanine(966)-N(2))-methyltransferase RsmD"/>
    <property type="match status" value="1"/>
</dbReference>
<dbReference type="PIRSF" id="PIRSF004553">
    <property type="entry name" value="CHP00095"/>
    <property type="match status" value="1"/>
</dbReference>
<dbReference type="GO" id="GO:0003676">
    <property type="term" value="F:nucleic acid binding"/>
    <property type="evidence" value="ECO:0007669"/>
    <property type="project" value="InterPro"/>
</dbReference>
<proteinExistence type="predicted"/>
<organism evidence="3 4">
    <name type="scientific">Usitatibacter rugosus</name>
    <dbReference type="NCBI Taxonomy" id="2732067"/>
    <lineage>
        <taxon>Bacteria</taxon>
        <taxon>Pseudomonadati</taxon>
        <taxon>Pseudomonadota</taxon>
        <taxon>Betaproteobacteria</taxon>
        <taxon>Nitrosomonadales</taxon>
        <taxon>Usitatibacteraceae</taxon>
        <taxon>Usitatibacter</taxon>
    </lineage>
</organism>
<dbReference type="GO" id="GO:0052913">
    <property type="term" value="F:16S rRNA (guanine(966)-N(2))-methyltransferase activity"/>
    <property type="evidence" value="ECO:0007669"/>
    <property type="project" value="UniProtKB-EC"/>
</dbReference>
<gene>
    <name evidence="3" type="primary">rsmD</name>
    <name evidence="3" type="ORF">DSM104443_00367</name>
</gene>
<dbReference type="InterPro" id="IPR004398">
    <property type="entry name" value="RNA_MeTrfase_RsmD"/>
</dbReference>
<keyword evidence="2 3" id="KW-0808">Transferase</keyword>
<dbReference type="PANTHER" id="PTHR43542:SF1">
    <property type="entry name" value="METHYLTRANSFERASE"/>
    <property type="match status" value="1"/>
</dbReference>
<name>A0A6M4GPS5_9PROT</name>
<keyword evidence="4" id="KW-1185">Reference proteome</keyword>
<dbReference type="PANTHER" id="PTHR43542">
    <property type="entry name" value="METHYLTRANSFERASE"/>
    <property type="match status" value="1"/>
</dbReference>
<keyword evidence="1 3" id="KW-0489">Methyltransferase</keyword>
<dbReference type="Proteomes" id="UP000501534">
    <property type="component" value="Chromosome"/>
</dbReference>
<dbReference type="RefSeq" id="WP_171089023.1">
    <property type="nucleotide sequence ID" value="NZ_CP053069.1"/>
</dbReference>
<protein>
    <submittedName>
        <fullName evidence="3">Ribosomal RNA small subunit methyltransferase D</fullName>
        <ecNumber evidence="3">2.1.1.171</ecNumber>
    </submittedName>
</protein>
<dbReference type="SUPFAM" id="SSF53335">
    <property type="entry name" value="S-adenosyl-L-methionine-dependent methyltransferases"/>
    <property type="match status" value="1"/>
</dbReference>
<dbReference type="InterPro" id="IPR029063">
    <property type="entry name" value="SAM-dependent_MTases_sf"/>
</dbReference>
<dbReference type="PROSITE" id="PS00092">
    <property type="entry name" value="N6_MTASE"/>
    <property type="match status" value="1"/>
</dbReference>
<dbReference type="EMBL" id="CP053069">
    <property type="protein sequence ID" value="QJR09329.1"/>
    <property type="molecule type" value="Genomic_DNA"/>
</dbReference>
<dbReference type="Pfam" id="PF03602">
    <property type="entry name" value="Cons_hypoth95"/>
    <property type="match status" value="1"/>
</dbReference>
<dbReference type="AlphaFoldDB" id="A0A6M4GPS5"/>
<evidence type="ECO:0000313" key="3">
    <source>
        <dbReference type="EMBL" id="QJR09329.1"/>
    </source>
</evidence>
<dbReference type="KEGG" id="uru:DSM104443_00367"/>
<reference evidence="3 4" key="1">
    <citation type="submission" date="2020-04" db="EMBL/GenBank/DDBJ databases">
        <title>Usitatibacter rugosus gen. nov., sp. nov. and Usitatibacter palustris sp. nov., novel members of Usitatibacteraceae fam. nov. within the order Nitrosomonadales isolated from soil.</title>
        <authorList>
            <person name="Huber K.J."/>
            <person name="Neumann-Schaal M."/>
            <person name="Geppert A."/>
            <person name="Luckner M."/>
            <person name="Wanner G."/>
            <person name="Overmann J."/>
        </authorList>
    </citation>
    <scope>NUCLEOTIDE SEQUENCE [LARGE SCALE GENOMIC DNA]</scope>
    <source>
        <strain evidence="3 4">0125_3</strain>
    </source>
</reference>
<evidence type="ECO:0000313" key="4">
    <source>
        <dbReference type="Proteomes" id="UP000501534"/>
    </source>
</evidence>
<evidence type="ECO:0000256" key="2">
    <source>
        <dbReference type="ARBA" id="ARBA00022679"/>
    </source>
</evidence>
<accession>A0A6M4GPS5</accession>
<dbReference type="CDD" id="cd02440">
    <property type="entry name" value="AdoMet_MTases"/>
    <property type="match status" value="1"/>
</dbReference>